<dbReference type="eggNOG" id="COG2067">
    <property type="taxonomic scope" value="Bacteria"/>
</dbReference>
<comment type="caution">
    <text evidence="1">The sequence shown here is derived from an EMBL/GenBank/DDBJ whole genome shotgun (WGS) entry which is preliminary data.</text>
</comment>
<accession>A0NZW4</accession>
<dbReference type="AlphaFoldDB" id="A0NZW4"/>
<dbReference type="Gene3D" id="2.40.160.20">
    <property type="match status" value="1"/>
</dbReference>
<proteinExistence type="predicted"/>
<dbReference type="SUPFAM" id="SSF56925">
    <property type="entry name" value="OMPA-like"/>
    <property type="match status" value="1"/>
</dbReference>
<protein>
    <submittedName>
        <fullName evidence="1">Uncharacterized protein</fullName>
    </submittedName>
</protein>
<dbReference type="InterPro" id="IPR011250">
    <property type="entry name" value="OMP/PagP_B-barrel"/>
</dbReference>
<evidence type="ECO:0000313" key="1">
    <source>
        <dbReference type="EMBL" id="EAV41681.1"/>
    </source>
</evidence>
<organism evidence="1 2">
    <name type="scientific">Roseibium aggregatum (strain ATCC 25650 / DSM 13394 / JCM 20685 / NBRC 16684 / NCIMB 2208 / IAM 12614 / B1)</name>
    <name type="common">Stappia aggregata</name>
    <dbReference type="NCBI Taxonomy" id="384765"/>
    <lineage>
        <taxon>Bacteria</taxon>
        <taxon>Pseudomonadati</taxon>
        <taxon>Pseudomonadota</taxon>
        <taxon>Alphaproteobacteria</taxon>
        <taxon>Hyphomicrobiales</taxon>
        <taxon>Stappiaceae</taxon>
        <taxon>Roseibium</taxon>
    </lineage>
</organism>
<name>A0NZW4_ROSAI</name>
<reference evidence="1 2" key="1">
    <citation type="submission" date="2006-05" db="EMBL/GenBank/DDBJ databases">
        <authorList>
            <person name="King G."/>
            <person name="Ferriera S."/>
            <person name="Johnson J."/>
            <person name="Kravitz S."/>
            <person name="Beeson K."/>
            <person name="Sutton G."/>
            <person name="Rogers Y.-H."/>
            <person name="Friedman R."/>
            <person name="Frazier M."/>
            <person name="Venter J.C."/>
        </authorList>
    </citation>
    <scope>NUCLEOTIDE SEQUENCE [LARGE SCALE GENOMIC DNA]</scope>
    <source>
        <strain evidence="2">ATCC 25650 / DSM 13394 / JCM 20685 / NBRC 16684 / NCIMB 2208 / IAM 12614 / B1</strain>
    </source>
</reference>
<dbReference type="EMBL" id="AAUW01000019">
    <property type="protein sequence ID" value="EAV41681.1"/>
    <property type="molecule type" value="Genomic_DNA"/>
</dbReference>
<dbReference type="Proteomes" id="UP000004848">
    <property type="component" value="Unassembled WGS sequence"/>
</dbReference>
<gene>
    <name evidence="1" type="ORF">SIAM614_26141</name>
</gene>
<sequence>MGTDMPAKKLKNTLSSRALLVGLGTILAGVLAVPALAADLNASVPPASVEEAVLLPKWRFEVAPYFWTAGMSGQVASFGAPGAHVNMGFSDILDDLDFSVMVAGEARYDRFSLTTDLIYLKLSTSETTPRGILVSSIGLDSSMTTASALAGYSILERPNVRLDAVLGGRFWSVENTLKFDGGFFGGRSYRDSATWIDAMGGVKGRVDFSDRFYFTGSALVGGGSSNFGWDLMGGLGYEMSDHFSAVAGYRALGVDYQDGDFEFDVTIQGPIVGVALKF</sequence>
<evidence type="ECO:0000313" key="2">
    <source>
        <dbReference type="Proteomes" id="UP000004848"/>
    </source>
</evidence>